<evidence type="ECO:0000313" key="2">
    <source>
        <dbReference type="Proteomes" id="UP001286313"/>
    </source>
</evidence>
<reference evidence="1" key="1">
    <citation type="submission" date="2023-10" db="EMBL/GenBank/DDBJ databases">
        <title>Genome assemblies of two species of porcelain crab, Petrolisthes cinctipes and Petrolisthes manimaculis (Anomura: Porcellanidae).</title>
        <authorList>
            <person name="Angst P."/>
        </authorList>
    </citation>
    <scope>NUCLEOTIDE SEQUENCE</scope>
    <source>
        <strain evidence="1">PB745_01</strain>
        <tissue evidence="1">Gill</tissue>
    </source>
</reference>
<dbReference type="AlphaFoldDB" id="A0AAE1FBT9"/>
<gene>
    <name evidence="1" type="ORF">Pcinc_024542</name>
</gene>
<accession>A0AAE1FBT9</accession>
<protein>
    <submittedName>
        <fullName evidence="1">Uncharacterized protein</fullName>
    </submittedName>
</protein>
<keyword evidence="2" id="KW-1185">Reference proteome</keyword>
<name>A0AAE1FBT9_PETCI</name>
<comment type="caution">
    <text evidence="1">The sequence shown here is derived from an EMBL/GenBank/DDBJ whole genome shotgun (WGS) entry which is preliminary data.</text>
</comment>
<sequence length="122" mass="12764">MHLRSHNQSIQPPINPRLNQIGLVVAAGKAAANTSLCRYSCLCGGPTLSLWHSALSQPLGTPQQLRHLQRCMRESQIGLGCAIPPALLTGGWTEAPATSGVAAGDWVAAGNRGGSDGRQDSR</sequence>
<organism evidence="1 2">
    <name type="scientific">Petrolisthes cinctipes</name>
    <name type="common">Flat porcelain crab</name>
    <dbReference type="NCBI Taxonomy" id="88211"/>
    <lineage>
        <taxon>Eukaryota</taxon>
        <taxon>Metazoa</taxon>
        <taxon>Ecdysozoa</taxon>
        <taxon>Arthropoda</taxon>
        <taxon>Crustacea</taxon>
        <taxon>Multicrustacea</taxon>
        <taxon>Malacostraca</taxon>
        <taxon>Eumalacostraca</taxon>
        <taxon>Eucarida</taxon>
        <taxon>Decapoda</taxon>
        <taxon>Pleocyemata</taxon>
        <taxon>Anomura</taxon>
        <taxon>Galatheoidea</taxon>
        <taxon>Porcellanidae</taxon>
        <taxon>Petrolisthes</taxon>
    </lineage>
</organism>
<dbReference type="EMBL" id="JAWQEG010002706">
    <property type="protein sequence ID" value="KAK3870197.1"/>
    <property type="molecule type" value="Genomic_DNA"/>
</dbReference>
<proteinExistence type="predicted"/>
<evidence type="ECO:0000313" key="1">
    <source>
        <dbReference type="EMBL" id="KAK3870197.1"/>
    </source>
</evidence>
<dbReference type="Proteomes" id="UP001286313">
    <property type="component" value="Unassembled WGS sequence"/>
</dbReference>